<dbReference type="PROSITE" id="PS51192">
    <property type="entry name" value="HELICASE_ATP_BIND_1"/>
    <property type="match status" value="1"/>
</dbReference>
<keyword evidence="4" id="KW-0347">Helicase</keyword>
<accession>A0A0N9SH61</accession>
<keyword evidence="4" id="KW-0067">ATP-binding</keyword>
<dbReference type="EMBL" id="KT716399">
    <property type="protein sequence ID" value="ALH46237.1"/>
    <property type="molecule type" value="Genomic_DNA"/>
</dbReference>
<dbReference type="PANTHER" id="PTHR47962">
    <property type="entry name" value="ATP-DEPENDENT HELICASE LHR-RELATED-RELATED"/>
    <property type="match status" value="1"/>
</dbReference>
<reference evidence="4 5" key="1">
    <citation type="journal article" date="2016" name="Genome Announc.">
        <title>Genome Sequences of Pseudomonas oryzihabitans Phage POR1 and Pseudomonas aeruginosa Phage PAE1.</title>
        <authorList>
            <person name="Dyson Z.A."/>
            <person name="Seviour R.J."/>
            <person name="Tucci J."/>
            <person name="Petrovski S."/>
        </authorList>
    </citation>
    <scope>NUCLEOTIDE SEQUENCE [LARGE SCALE GENOMIC DNA]</scope>
</reference>
<evidence type="ECO:0000313" key="5">
    <source>
        <dbReference type="Proteomes" id="UP000225954"/>
    </source>
</evidence>
<proteinExistence type="predicted"/>
<keyword evidence="4" id="KW-0547">Nucleotide-binding</keyword>
<evidence type="ECO:0000256" key="2">
    <source>
        <dbReference type="ARBA" id="ARBA00004340"/>
    </source>
</evidence>
<dbReference type="InterPro" id="IPR014001">
    <property type="entry name" value="Helicase_ATP-bd"/>
</dbReference>
<gene>
    <name evidence="4" type="ORF">POR1_32</name>
</gene>
<organism evidence="4 5">
    <name type="scientific">Pseudomonas phage POR1</name>
    <dbReference type="NCBI Taxonomy" id="1718594"/>
    <lineage>
        <taxon>Viruses</taxon>
        <taxon>Duplodnaviria</taxon>
        <taxon>Heunggongvirae</taxon>
        <taxon>Uroviricota</taxon>
        <taxon>Caudoviricetes</taxon>
        <taxon>Porunavirus</taxon>
        <taxon>Porunavirus POR1</taxon>
    </lineage>
</organism>
<dbReference type="SUPFAM" id="SSF52540">
    <property type="entry name" value="P-loop containing nucleoside triphosphate hydrolases"/>
    <property type="match status" value="1"/>
</dbReference>
<dbReference type="GO" id="GO:0005524">
    <property type="term" value="F:ATP binding"/>
    <property type="evidence" value="ECO:0007669"/>
    <property type="project" value="InterPro"/>
</dbReference>
<dbReference type="InterPro" id="IPR052511">
    <property type="entry name" value="ATP-dep_Helicase"/>
</dbReference>
<dbReference type="InterPro" id="IPR027417">
    <property type="entry name" value="P-loop_NTPase"/>
</dbReference>
<dbReference type="SMART" id="SM00487">
    <property type="entry name" value="DEXDc"/>
    <property type="match status" value="1"/>
</dbReference>
<dbReference type="GO" id="GO:0004386">
    <property type="term" value="F:helicase activity"/>
    <property type="evidence" value="ECO:0007669"/>
    <property type="project" value="UniProtKB-KW"/>
</dbReference>
<dbReference type="GO" id="GO:0003677">
    <property type="term" value="F:DNA binding"/>
    <property type="evidence" value="ECO:0007669"/>
    <property type="project" value="InterPro"/>
</dbReference>
<dbReference type="InterPro" id="IPR001650">
    <property type="entry name" value="Helicase_C-like"/>
</dbReference>
<dbReference type="Proteomes" id="UP000225954">
    <property type="component" value="Segment"/>
</dbReference>
<dbReference type="Gene3D" id="3.40.50.300">
    <property type="entry name" value="P-loop containing nucleotide triphosphate hydrolases"/>
    <property type="match status" value="2"/>
</dbReference>
<dbReference type="InterPro" id="IPR006935">
    <property type="entry name" value="Helicase/UvrB_N"/>
</dbReference>
<sequence>MPLRDYQDTAGQNLFNFLFSRPGNPLVCLPTGTGKSFCIADACWRANYYIPGCRIVIATHSKTLVDQNAEELRGYWFNADIGIYSASLKRKDPVAQFNFVGIDSVYKIPEYFGFVHLLLIDEAHLVDATEGTRYALFIAGLMKANPGLRVVGFSATAWRLKTGSLVDSGIFTDVCYDGCSYENYLWFEQQGYLAKLVGRRTTTFIDVSEVGHTGNDFNLKELAEVTDERITRLALEETADLAFSRRSWLTYGTTISHVERIAELSNEMGIPSIAIHSKSKVNLKEVFGQFKEGRYRQLVSQGMLTTGVNLPFVDLICSLRATDSSALHVQIMGRGTRPVFAPGYDLTTAQGRLWAQQAGPKQDCLMLDYARNIERLGPINDPLMPQKKKKGGGGGGGEAPVRCCMVCDKYSHASASVCMHCGAEFPVRSKLSDTASDASPVSTSEPEYNYFKVTTINYHLHKAKGKATCLRVTYHCGLQGFSEYIHPEAPAGSEPHRRAMAWLRERGMHLPVPHISAQEAFAQNQHFREVVEIKVWTNKKYPEIVGVLFKDGGKSVLEGASVPQLNFK</sequence>
<evidence type="ECO:0000256" key="1">
    <source>
        <dbReference type="ARBA" id="ARBA00004328"/>
    </source>
</evidence>
<dbReference type="PANTHER" id="PTHR47962:SF7">
    <property type="entry name" value="MITOCHONDRIAL ATP-DEPENDENT HELICASE IRC3-RELATED"/>
    <property type="match status" value="1"/>
</dbReference>
<protein>
    <submittedName>
        <fullName evidence="4">Putative helicase</fullName>
    </submittedName>
</protein>
<evidence type="ECO:0000259" key="3">
    <source>
        <dbReference type="PROSITE" id="PS51192"/>
    </source>
</evidence>
<name>A0A0N9SH61_9CAUD</name>
<keyword evidence="5" id="KW-1185">Reference proteome</keyword>
<dbReference type="Pfam" id="PF04851">
    <property type="entry name" value="ResIII"/>
    <property type="match status" value="1"/>
</dbReference>
<keyword evidence="4" id="KW-0378">Hydrolase</keyword>
<dbReference type="Pfam" id="PF00271">
    <property type="entry name" value="Helicase_C"/>
    <property type="match status" value="1"/>
</dbReference>
<dbReference type="SMART" id="SM00490">
    <property type="entry name" value="HELICc"/>
    <property type="match status" value="1"/>
</dbReference>
<dbReference type="GO" id="GO:0016887">
    <property type="term" value="F:ATP hydrolysis activity"/>
    <property type="evidence" value="ECO:0007669"/>
    <property type="project" value="TreeGrafter"/>
</dbReference>
<feature type="domain" description="Helicase ATP-binding" evidence="3">
    <location>
        <begin position="16"/>
        <end position="175"/>
    </location>
</feature>
<evidence type="ECO:0000313" key="4">
    <source>
        <dbReference type="EMBL" id="ALH46237.1"/>
    </source>
</evidence>
<comment type="subcellular location">
    <subcellularLocation>
        <location evidence="2">Host cell</location>
    </subcellularLocation>
    <subcellularLocation>
        <location evidence="1">Virion</location>
    </subcellularLocation>
</comment>